<dbReference type="InterPro" id="IPR006652">
    <property type="entry name" value="Kelch_1"/>
</dbReference>
<feature type="compositionally biased region" description="Polar residues" evidence="3">
    <location>
        <begin position="1279"/>
        <end position="1288"/>
    </location>
</feature>
<keyword evidence="1" id="KW-0880">Kelch repeat</keyword>
<feature type="compositionally biased region" description="Basic residues" evidence="3">
    <location>
        <begin position="508"/>
        <end position="524"/>
    </location>
</feature>
<evidence type="ECO:0000256" key="3">
    <source>
        <dbReference type="SAM" id="MobiDB-lite"/>
    </source>
</evidence>
<gene>
    <name evidence="5" type="ORF">OCTVUL_1B021147</name>
</gene>
<feature type="region of interest" description="Disordered" evidence="3">
    <location>
        <begin position="1245"/>
        <end position="1267"/>
    </location>
</feature>
<keyword evidence="4" id="KW-0472">Membrane</keyword>
<feature type="region of interest" description="Disordered" evidence="3">
    <location>
        <begin position="554"/>
        <end position="579"/>
    </location>
</feature>
<feature type="region of interest" description="Disordered" evidence="3">
    <location>
        <begin position="1279"/>
        <end position="1360"/>
    </location>
</feature>
<evidence type="ECO:0000256" key="2">
    <source>
        <dbReference type="ARBA" id="ARBA00022737"/>
    </source>
</evidence>
<feature type="region of interest" description="Disordered" evidence="3">
    <location>
        <begin position="1025"/>
        <end position="1056"/>
    </location>
</feature>
<feature type="region of interest" description="Disordered" evidence="3">
    <location>
        <begin position="942"/>
        <end position="965"/>
    </location>
</feature>
<feature type="compositionally biased region" description="Polar residues" evidence="3">
    <location>
        <begin position="269"/>
        <end position="287"/>
    </location>
</feature>
<dbReference type="Gene3D" id="2.120.10.80">
    <property type="entry name" value="Kelch-type beta propeller"/>
    <property type="match status" value="1"/>
</dbReference>
<feature type="compositionally biased region" description="Polar residues" evidence="3">
    <location>
        <begin position="1332"/>
        <end position="1341"/>
    </location>
</feature>
<feature type="compositionally biased region" description="Low complexity" evidence="3">
    <location>
        <begin position="288"/>
        <end position="297"/>
    </location>
</feature>
<feature type="compositionally biased region" description="Polar residues" evidence="3">
    <location>
        <begin position="1302"/>
        <end position="1323"/>
    </location>
</feature>
<feature type="region of interest" description="Disordered" evidence="3">
    <location>
        <begin position="402"/>
        <end position="431"/>
    </location>
</feature>
<evidence type="ECO:0000313" key="6">
    <source>
        <dbReference type="Proteomes" id="UP001162480"/>
    </source>
</evidence>
<name>A0AA36F3N0_OCTVU</name>
<organism evidence="5 6">
    <name type="scientific">Octopus vulgaris</name>
    <name type="common">Common octopus</name>
    <dbReference type="NCBI Taxonomy" id="6645"/>
    <lineage>
        <taxon>Eukaryota</taxon>
        <taxon>Metazoa</taxon>
        <taxon>Spiralia</taxon>
        <taxon>Lophotrochozoa</taxon>
        <taxon>Mollusca</taxon>
        <taxon>Cephalopoda</taxon>
        <taxon>Coleoidea</taxon>
        <taxon>Octopodiformes</taxon>
        <taxon>Octopoda</taxon>
        <taxon>Incirrata</taxon>
        <taxon>Octopodidae</taxon>
        <taxon>Octopus</taxon>
    </lineage>
</organism>
<feature type="region of interest" description="Disordered" evidence="3">
    <location>
        <begin position="493"/>
        <end position="538"/>
    </location>
</feature>
<evidence type="ECO:0000313" key="5">
    <source>
        <dbReference type="EMBL" id="CAI9722645.1"/>
    </source>
</evidence>
<feature type="region of interest" description="Disordered" evidence="3">
    <location>
        <begin position="1423"/>
        <end position="1465"/>
    </location>
</feature>
<feature type="region of interest" description="Disordered" evidence="3">
    <location>
        <begin position="268"/>
        <end position="303"/>
    </location>
</feature>
<feature type="compositionally biased region" description="Basic residues" evidence="3">
    <location>
        <begin position="1750"/>
        <end position="1768"/>
    </location>
</feature>
<keyword evidence="6" id="KW-1185">Reference proteome</keyword>
<dbReference type="InterPro" id="IPR015915">
    <property type="entry name" value="Kelch-typ_b-propeller"/>
</dbReference>
<feature type="compositionally biased region" description="Low complexity" evidence="3">
    <location>
        <begin position="1434"/>
        <end position="1456"/>
    </location>
</feature>
<dbReference type="Pfam" id="PF24681">
    <property type="entry name" value="Kelch_KLHDC2_KLHL20_DRC7"/>
    <property type="match status" value="1"/>
</dbReference>
<dbReference type="PANTHER" id="PTHR24412:SF172">
    <property type="entry name" value="KELCH-LIKE PROTEIN 10"/>
    <property type="match status" value="1"/>
</dbReference>
<proteinExistence type="predicted"/>
<accession>A0AA36F3N0</accession>
<dbReference type="SUPFAM" id="SSF117281">
    <property type="entry name" value="Kelch motif"/>
    <property type="match status" value="1"/>
</dbReference>
<keyword evidence="4" id="KW-0812">Transmembrane</keyword>
<protein>
    <submittedName>
        <fullName evidence="5">Kelch 10</fullName>
    </submittedName>
</protein>
<evidence type="ECO:0000256" key="1">
    <source>
        <dbReference type="ARBA" id="ARBA00022441"/>
    </source>
</evidence>
<feature type="compositionally biased region" description="Low complexity" evidence="3">
    <location>
        <begin position="942"/>
        <end position="957"/>
    </location>
</feature>
<feature type="compositionally biased region" description="Basic residues" evidence="3">
    <location>
        <begin position="402"/>
        <end position="421"/>
    </location>
</feature>
<sequence>MIWLESAPMHNKRCHVSVAIIGLQIYALGGFNGQTELKSAERYNHPSNQWTLIQDMNYQRSDAGATALNDILYICGGFSGQQYLNCAEFYSPKTNQWTLIAPMNSIRCGLSIIAYCDFIYALGGFSGVTRVTSAERYDPSVNKWQSIETMSIPRSNFAATILDDKVFVIGGVADENSIYNVEFYDIVTEKWHNVSHMNIHRRALSACVLEGLPNTYQYIAHRHQSENSGKQFAINKGQTRIPHSLHDHWRGANTEGRIMKVEDSVINKMKSQSSQKTTDYLSTEHMFTSSPTEMSESSSEKTRQPLLRDVYTAYKAKQDKVHTTTIETKEIQHNVSDLNERISLKNNSVVDGLEMNSGESNSQLGSLIEEKELDYNSTDKTNIDGKELIQLSSIDVNKQLKHSSNKIKTSKNIKKGNNKRSKLNETSQNRQTDAINIRKTTDMGLTVNYLSSAETPDSLQNVEEENRALFAVQKSTDPSTHRTHNTLDSKKYNFQGKIKSKKTEKLPNKKRKKKKKVKTSRIRNKSLNVTSKKGKKKINDISTSTEFHRVRFATNKRGKKDEYRESSNKNKTDRFANWNRLPKRVNQKQTPNAEKPQKLNLFHKDRFKLRNELSTGSKENFQQDATFLPKFFFQNSGNLISTTKQIPENKIKDRLSSVSPFRLFRYRNRKGKQHSLNEHDHFQKIVRNEGSSPDKTVKQSFPNPNPSIVTTIRNVLKPGKGKESAQQNISDNFEVSKLFRTTQSESTLKSRSDRFKQNKQSYVTMLPLTTTLNEKNLERTVIVPKNVKELSETDVKQTDLNEKESRHTNNVKHKEVTEYTNDRTKWTLSDENLKLTSLPSKTSAGLNDHLLNKVSSAPNFISTADHRHLSFENTIIKQTVKGSVTDLDANLKRNSSIQFNNLAPFNSDFINEVQTTHENFSSKSSTDQVVISELSTNPTILSSGKGSSLRSLNGNTKTKMKKSKITRKQFTTPETELIYQTVTPKYLWQNTAQSKTNREQIASQNDIHFNDLIKLLSTQIPHDMLTKLPTPKSENYKSEDNVAASSGRSNEESKSSVTVNYIDDSTQTSISKVSDDISLKNEHKYNSYSINPTHGSYKHLSTSATPKELFHFPLDFDNSTPSKSIADEKHRTSQIFSTTTKDPKTSEHTILTTKYDTSVSTSELPTYSQDASVSTIMTNSQYKASSSHITPTHQPLFQTTMIPTLRISPITRVVSTENLSTKAAKIFQPTFPKLHSKIIVEQTSATTDKMPTSHQKSINNGNISNHTSSTLYLQPLSTRRTQLSSTQHPPYITEKISKRHTTPQTTNTSSRRTPSLATTSSTRNRPHLPTTLPKQHTSSLTRKMILPPSTISTRNTKSHTIKLSSRTKMITTSKFSNPHILSRSFSKPFITTIVTSKTHKPSGSIQSEATPKNALYDFTSMTQTTKHISKDNRVPTTNTPSSNSVTPSPESVSTPSQETGSTWSQTFDKGHQNLLVVCKVDTSVNINSDQFQNNIRNGLVQSYIEGKALGEVNKSGSMKKRRKRSLEGSKDQVHRINEMTLTKCADGCKTGSDDVKAVIIRQDRRDALVSIYFQMQENGSVVEAEKAAEIFARLQLTEISVHLKYAIFEKVTVIKSLLPRQGHPPKPSSTKWMMVTIAAPSIPVLCVIFILLSSWYRNHTRLRQKAMADISRGSGYTESLADVGLEIDMEKGEIVSRAGSTSVLWSEDFVASATKETNSHAGYFGADYESSRSNSWSAYADPNNVFNSLRNKKRSPIPKRYQRQGKYAKKHSSSSFNFETGLEDECSPIYESFKPVLGRYKWPYTSTMQSNISCGRLAKEQQRQNDTSTSKACSEASGRSQMLRLSLHANIISQFLAELENM</sequence>
<keyword evidence="4" id="KW-1133">Transmembrane helix</keyword>
<feature type="compositionally biased region" description="Polar residues" evidence="3">
    <location>
        <begin position="689"/>
        <end position="707"/>
    </location>
</feature>
<feature type="region of interest" description="Disordered" evidence="3">
    <location>
        <begin position="688"/>
        <end position="707"/>
    </location>
</feature>
<dbReference type="Proteomes" id="UP001162480">
    <property type="component" value="Chromosome 5"/>
</dbReference>
<feature type="region of interest" description="Disordered" evidence="3">
    <location>
        <begin position="1749"/>
        <end position="1768"/>
    </location>
</feature>
<feature type="transmembrane region" description="Helical" evidence="4">
    <location>
        <begin position="1632"/>
        <end position="1656"/>
    </location>
</feature>
<feature type="compositionally biased region" description="Basic and acidic residues" evidence="3">
    <location>
        <begin position="559"/>
        <end position="574"/>
    </location>
</feature>
<keyword evidence="2" id="KW-0677">Repeat</keyword>
<reference evidence="5" key="1">
    <citation type="submission" date="2023-08" db="EMBL/GenBank/DDBJ databases">
        <authorList>
            <person name="Alioto T."/>
            <person name="Alioto T."/>
            <person name="Gomez Garrido J."/>
        </authorList>
    </citation>
    <scope>NUCLEOTIDE SEQUENCE</scope>
</reference>
<dbReference type="EMBL" id="OX597818">
    <property type="protein sequence ID" value="CAI9722645.1"/>
    <property type="molecule type" value="Genomic_DNA"/>
</dbReference>
<feature type="region of interest" description="Disordered" evidence="3">
    <location>
        <begin position="1123"/>
        <end position="1143"/>
    </location>
</feature>
<dbReference type="PANTHER" id="PTHR24412">
    <property type="entry name" value="KELCH PROTEIN"/>
    <property type="match status" value="1"/>
</dbReference>
<dbReference type="SMART" id="SM00612">
    <property type="entry name" value="Kelch"/>
    <property type="match status" value="4"/>
</dbReference>
<evidence type="ECO:0000256" key="4">
    <source>
        <dbReference type="SAM" id="Phobius"/>
    </source>
</evidence>